<dbReference type="RefSeq" id="WP_131763975.1">
    <property type="nucleotide sequence ID" value="NZ_CAACUY010000452.1"/>
</dbReference>
<proteinExistence type="predicted"/>
<dbReference type="PANTHER" id="PTHR33204">
    <property type="entry name" value="TRANSCRIPTIONAL REGULATOR, MARR FAMILY"/>
    <property type="match status" value="1"/>
</dbReference>
<dbReference type="InterPro" id="IPR036388">
    <property type="entry name" value="WH-like_DNA-bd_sf"/>
</dbReference>
<dbReference type="Proteomes" id="UP001597063">
    <property type="component" value="Unassembled WGS sequence"/>
</dbReference>
<keyword evidence="6" id="KW-1185">Reference proteome</keyword>
<dbReference type="Pfam" id="PF01638">
    <property type="entry name" value="HxlR"/>
    <property type="match status" value="1"/>
</dbReference>
<evidence type="ECO:0000256" key="3">
    <source>
        <dbReference type="ARBA" id="ARBA00023163"/>
    </source>
</evidence>
<evidence type="ECO:0000256" key="2">
    <source>
        <dbReference type="ARBA" id="ARBA00023125"/>
    </source>
</evidence>
<reference evidence="6" key="1">
    <citation type="journal article" date="2019" name="Int. J. Syst. Evol. Microbiol.">
        <title>The Global Catalogue of Microorganisms (GCM) 10K type strain sequencing project: providing services to taxonomists for standard genome sequencing and annotation.</title>
        <authorList>
            <consortium name="The Broad Institute Genomics Platform"/>
            <consortium name="The Broad Institute Genome Sequencing Center for Infectious Disease"/>
            <person name="Wu L."/>
            <person name="Ma J."/>
        </authorList>
    </citation>
    <scope>NUCLEOTIDE SEQUENCE [LARGE SCALE GENOMIC DNA]</scope>
    <source>
        <strain evidence="6">JCM 9371</strain>
    </source>
</reference>
<gene>
    <name evidence="5" type="ORF">ACFQZM_19930</name>
</gene>
<keyword evidence="2" id="KW-0238">DNA-binding</keyword>
<sequence>MKGDAFDPNCPTRLILDRIGDKWSVLVVLSLSGGPLRFSRLRELIGGVTPKVLTQTLRAMERDGLLTRRVYAEVPPRVEYALTPLGLSLQRPIEAIAEWAEENVEAVVSARDRHDAALTPS</sequence>
<keyword evidence="1" id="KW-0805">Transcription regulation</keyword>
<dbReference type="EMBL" id="JBHTGP010000011">
    <property type="protein sequence ID" value="MFD0686778.1"/>
    <property type="molecule type" value="Genomic_DNA"/>
</dbReference>
<evidence type="ECO:0000259" key="4">
    <source>
        <dbReference type="PROSITE" id="PS51118"/>
    </source>
</evidence>
<dbReference type="PANTHER" id="PTHR33204:SF18">
    <property type="entry name" value="TRANSCRIPTIONAL REGULATORY PROTEIN"/>
    <property type="match status" value="1"/>
</dbReference>
<keyword evidence="3" id="KW-0804">Transcription</keyword>
<evidence type="ECO:0000256" key="1">
    <source>
        <dbReference type="ARBA" id="ARBA00023015"/>
    </source>
</evidence>
<accession>A0ABW2XJV6</accession>
<dbReference type="InterPro" id="IPR036390">
    <property type="entry name" value="WH_DNA-bd_sf"/>
</dbReference>
<dbReference type="Gene3D" id="1.10.10.10">
    <property type="entry name" value="Winged helix-like DNA-binding domain superfamily/Winged helix DNA-binding domain"/>
    <property type="match status" value="1"/>
</dbReference>
<evidence type="ECO:0000313" key="6">
    <source>
        <dbReference type="Proteomes" id="UP001597063"/>
    </source>
</evidence>
<feature type="domain" description="HTH hxlR-type" evidence="4">
    <location>
        <begin position="10"/>
        <end position="108"/>
    </location>
</feature>
<dbReference type="InterPro" id="IPR002577">
    <property type="entry name" value="HTH_HxlR"/>
</dbReference>
<organism evidence="5 6">
    <name type="scientific">Actinomadura fibrosa</name>
    <dbReference type="NCBI Taxonomy" id="111802"/>
    <lineage>
        <taxon>Bacteria</taxon>
        <taxon>Bacillati</taxon>
        <taxon>Actinomycetota</taxon>
        <taxon>Actinomycetes</taxon>
        <taxon>Streptosporangiales</taxon>
        <taxon>Thermomonosporaceae</taxon>
        <taxon>Actinomadura</taxon>
    </lineage>
</organism>
<comment type="caution">
    <text evidence="5">The sequence shown here is derived from an EMBL/GenBank/DDBJ whole genome shotgun (WGS) entry which is preliminary data.</text>
</comment>
<protein>
    <submittedName>
        <fullName evidence="5">Winged helix-turn-helix transcriptional regulator</fullName>
    </submittedName>
</protein>
<dbReference type="PROSITE" id="PS51118">
    <property type="entry name" value="HTH_HXLR"/>
    <property type="match status" value="1"/>
</dbReference>
<name>A0ABW2XJV6_9ACTN</name>
<evidence type="ECO:0000313" key="5">
    <source>
        <dbReference type="EMBL" id="MFD0686778.1"/>
    </source>
</evidence>
<dbReference type="SUPFAM" id="SSF46785">
    <property type="entry name" value="Winged helix' DNA-binding domain"/>
    <property type="match status" value="1"/>
</dbReference>